<accession>A0A437LS21</accession>
<dbReference type="Proteomes" id="UP000288587">
    <property type="component" value="Unassembled WGS sequence"/>
</dbReference>
<reference evidence="5 6" key="1">
    <citation type="submission" date="2019-01" db="EMBL/GenBank/DDBJ databases">
        <authorList>
            <person name="Chen W.-M."/>
        </authorList>
    </citation>
    <scope>NUCLEOTIDE SEQUENCE [LARGE SCALE GENOMIC DNA]</scope>
    <source>
        <strain evidence="5 6">CCP-18</strain>
    </source>
</reference>
<sequence>MSLPPPPLPVRYINLDRDAERRARLDAEIARLGLPGERFPGVLWTALPQAEQDALYSPALNARQFHKPLVNGEKGCYASHIALWRWLLHSPHPAVVVLEDDVRLKDDFAAVCAAIAALPAGWDMVKLIGRAELGKTEKLRSEAPLCPGYQLVQYRRIPSLTAGYVLSRQGAQKLLATRVPFGRPIDVDLRHWWESQHLVMRGVSPAAIELDDTSFDSSIGAKVAERSLADKWRKARHKLLYTLGNAWHAPR</sequence>
<dbReference type="GO" id="GO:0016740">
    <property type="term" value="F:transferase activity"/>
    <property type="evidence" value="ECO:0007669"/>
    <property type="project" value="UniProtKB-KW"/>
</dbReference>
<evidence type="ECO:0000259" key="4">
    <source>
        <dbReference type="Pfam" id="PF01755"/>
    </source>
</evidence>
<evidence type="ECO:0000313" key="5">
    <source>
        <dbReference type="EMBL" id="RVT88207.1"/>
    </source>
</evidence>
<dbReference type="CDD" id="cd06532">
    <property type="entry name" value="Glyco_transf_25"/>
    <property type="match status" value="1"/>
</dbReference>
<dbReference type="UniPathway" id="UPA00820"/>
<dbReference type="UniPathway" id="UPA00501"/>
<dbReference type="OrthoDB" id="119742at2"/>
<organism evidence="5 6">
    <name type="scientific">Inhella crocodyli</name>
    <dbReference type="NCBI Taxonomy" id="2499851"/>
    <lineage>
        <taxon>Bacteria</taxon>
        <taxon>Pseudomonadati</taxon>
        <taxon>Pseudomonadota</taxon>
        <taxon>Betaproteobacteria</taxon>
        <taxon>Burkholderiales</taxon>
        <taxon>Sphaerotilaceae</taxon>
        <taxon>Inhella</taxon>
    </lineage>
</organism>
<dbReference type="GO" id="GO:0009103">
    <property type="term" value="P:lipopolysaccharide biosynthetic process"/>
    <property type="evidence" value="ECO:0007669"/>
    <property type="project" value="UniProtKB-KW"/>
</dbReference>
<protein>
    <submittedName>
        <fullName evidence="5">Glycosyltransferase family 25 protein</fullName>
    </submittedName>
</protein>
<evidence type="ECO:0000256" key="2">
    <source>
        <dbReference type="ARBA" id="ARBA00005222"/>
    </source>
</evidence>
<dbReference type="InterPro" id="IPR002654">
    <property type="entry name" value="Glyco_trans_25"/>
</dbReference>
<proteinExistence type="predicted"/>
<comment type="pathway">
    <text evidence="1">Bacterial outer membrane biogenesis; lipooligosaccharide biosynthesis.</text>
</comment>
<dbReference type="AlphaFoldDB" id="A0A437LS21"/>
<feature type="domain" description="Glycosyl transferase family 25" evidence="4">
    <location>
        <begin position="13"/>
        <end position="186"/>
    </location>
</feature>
<evidence type="ECO:0000256" key="1">
    <source>
        <dbReference type="ARBA" id="ARBA00005068"/>
    </source>
</evidence>
<keyword evidence="3" id="KW-0448">Lipopolysaccharide biosynthesis</keyword>
<comment type="caution">
    <text evidence="5">The sequence shown here is derived from an EMBL/GenBank/DDBJ whole genome shotgun (WGS) entry which is preliminary data.</text>
</comment>
<name>A0A437LS21_9BURK</name>
<keyword evidence="5" id="KW-0808">Transferase</keyword>
<keyword evidence="6" id="KW-1185">Reference proteome</keyword>
<comment type="pathway">
    <text evidence="2">Glycan metabolism; lacto-N-neotetraose biosynthesis.</text>
</comment>
<evidence type="ECO:0000313" key="6">
    <source>
        <dbReference type="Proteomes" id="UP000288587"/>
    </source>
</evidence>
<gene>
    <name evidence="5" type="ORF">EOD73_04190</name>
</gene>
<dbReference type="EMBL" id="SACM01000001">
    <property type="protein sequence ID" value="RVT88207.1"/>
    <property type="molecule type" value="Genomic_DNA"/>
</dbReference>
<dbReference type="Pfam" id="PF01755">
    <property type="entry name" value="Glyco_transf_25"/>
    <property type="match status" value="1"/>
</dbReference>
<evidence type="ECO:0000256" key="3">
    <source>
        <dbReference type="ARBA" id="ARBA00022985"/>
    </source>
</evidence>